<dbReference type="Proteomes" id="UP000199079">
    <property type="component" value="Unassembled WGS sequence"/>
</dbReference>
<keyword evidence="3" id="KW-1185">Reference proteome</keyword>
<dbReference type="AlphaFoldDB" id="A0A1H3E5K6"/>
<evidence type="ECO:0000313" key="3">
    <source>
        <dbReference type="Proteomes" id="UP000199079"/>
    </source>
</evidence>
<accession>A0A1H3E5K6</accession>
<gene>
    <name evidence="2" type="ORF">SAMN05216564_101299</name>
</gene>
<proteinExistence type="predicted"/>
<dbReference type="OrthoDB" id="187767at2157"/>
<dbReference type="EMBL" id="FNPC01000001">
    <property type="protein sequence ID" value="SDX74023.1"/>
    <property type="molecule type" value="Genomic_DNA"/>
</dbReference>
<feature type="compositionally biased region" description="Acidic residues" evidence="1">
    <location>
        <begin position="1"/>
        <end position="21"/>
    </location>
</feature>
<organism evidence="2 3">
    <name type="scientific">Halopenitus persicus</name>
    <dbReference type="NCBI Taxonomy" id="1048396"/>
    <lineage>
        <taxon>Archaea</taxon>
        <taxon>Methanobacteriati</taxon>
        <taxon>Methanobacteriota</taxon>
        <taxon>Stenosarchaea group</taxon>
        <taxon>Halobacteria</taxon>
        <taxon>Halobacteriales</taxon>
        <taxon>Haloferacaceae</taxon>
        <taxon>Halopenitus</taxon>
    </lineage>
</organism>
<protein>
    <submittedName>
        <fullName evidence="2">Uncharacterized protein</fullName>
    </submittedName>
</protein>
<evidence type="ECO:0000256" key="1">
    <source>
        <dbReference type="SAM" id="MobiDB-lite"/>
    </source>
</evidence>
<evidence type="ECO:0000313" key="2">
    <source>
        <dbReference type="EMBL" id="SDX74023.1"/>
    </source>
</evidence>
<reference evidence="3" key="1">
    <citation type="submission" date="2016-10" db="EMBL/GenBank/DDBJ databases">
        <authorList>
            <person name="Varghese N."/>
            <person name="Submissions S."/>
        </authorList>
    </citation>
    <scope>NUCLEOTIDE SEQUENCE [LARGE SCALE GENOMIC DNA]</scope>
    <source>
        <strain evidence="3">DC30,IBRC 10041,KCTC 4046</strain>
    </source>
</reference>
<sequence length="50" mass="5456">MSLTSDDFEEFVSSDPDDDETVPLGQALSELGLDVEADSVAAVRDIRERL</sequence>
<dbReference type="RefSeq" id="WP_176819411.1">
    <property type="nucleotide sequence ID" value="NZ_FNPC01000001.1"/>
</dbReference>
<name>A0A1H3E5K6_9EURY</name>
<feature type="region of interest" description="Disordered" evidence="1">
    <location>
        <begin position="1"/>
        <end position="23"/>
    </location>
</feature>